<feature type="domain" description="Peptidase M50" evidence="8">
    <location>
        <begin position="47"/>
        <end position="141"/>
    </location>
</feature>
<evidence type="ECO:0000256" key="3">
    <source>
        <dbReference type="ARBA" id="ARBA00007931"/>
    </source>
</evidence>
<protein>
    <submittedName>
        <fullName evidence="9">M50 family metallopeptidase</fullName>
    </submittedName>
</protein>
<accession>A0A7G8Q2Z7</accession>
<keyword evidence="6 7" id="KW-0472">Membrane</keyword>
<feature type="transmembrane region" description="Helical" evidence="7">
    <location>
        <begin position="120"/>
        <end position="145"/>
    </location>
</feature>
<dbReference type="Proteomes" id="UP000515873">
    <property type="component" value="Chromosome"/>
</dbReference>
<evidence type="ECO:0000256" key="2">
    <source>
        <dbReference type="ARBA" id="ARBA00004141"/>
    </source>
</evidence>
<comment type="similarity">
    <text evidence="3">Belongs to the peptidase M50B family.</text>
</comment>
<keyword evidence="5 7" id="KW-1133">Transmembrane helix</keyword>
<sequence length="370" mass="41013">MKPWQNRLARYTQTTITVVTQVAAIGASFPAFGGSHDTPLFGLVTASLCWVIAVTVHETGHCLGARVGGMTLWSMNVMGVEIHFMRRGWRWRWSSLSRRRIAGIVMAIDVLDRPLRRQRLWLCAGGPAANAILAIFSGLLAWLFLSGTGDYLLAALSIVNAGLALVNLVPHLGKLPSDGLQLLRLRKPVTAWAPEYAMLRLLANSMAGRTADQLPEEDLVLLEQQPALAPLIALWYRHKADQNRGHWAKAIAWQEPADAMIRQMDASTRDALADFVNTLQFELAFSRTMQTGDLAYLRRHTLDAKAAWLSPWLPLRRQALEQLLGMNAEQCHGMLAHARLLAGNSKDRSAEPSEALLHGHMLERYSLAPA</sequence>
<dbReference type="KEGG" id="dtl:H8F01_19175"/>
<dbReference type="Pfam" id="PF02163">
    <property type="entry name" value="Peptidase_M50"/>
    <property type="match status" value="1"/>
</dbReference>
<dbReference type="EMBL" id="CP060412">
    <property type="protein sequence ID" value="QNK01155.1"/>
    <property type="molecule type" value="Genomic_DNA"/>
</dbReference>
<organism evidence="9 10">
    <name type="scientific">Dyella telluris</name>
    <dbReference type="NCBI Taxonomy" id="2763498"/>
    <lineage>
        <taxon>Bacteria</taxon>
        <taxon>Pseudomonadati</taxon>
        <taxon>Pseudomonadota</taxon>
        <taxon>Gammaproteobacteria</taxon>
        <taxon>Lysobacterales</taxon>
        <taxon>Rhodanobacteraceae</taxon>
        <taxon>Dyella</taxon>
    </lineage>
</organism>
<dbReference type="GO" id="GO:0016020">
    <property type="term" value="C:membrane"/>
    <property type="evidence" value="ECO:0007669"/>
    <property type="project" value="UniProtKB-SubCell"/>
</dbReference>
<keyword evidence="10" id="KW-1185">Reference proteome</keyword>
<proteinExistence type="inferred from homology"/>
<dbReference type="AlphaFoldDB" id="A0A7G8Q2Z7"/>
<evidence type="ECO:0000313" key="10">
    <source>
        <dbReference type="Proteomes" id="UP000515873"/>
    </source>
</evidence>
<dbReference type="InterPro" id="IPR008915">
    <property type="entry name" value="Peptidase_M50"/>
</dbReference>
<evidence type="ECO:0000313" key="9">
    <source>
        <dbReference type="EMBL" id="QNK01155.1"/>
    </source>
</evidence>
<gene>
    <name evidence="9" type="ORF">H8F01_19175</name>
</gene>
<dbReference type="RefSeq" id="WP_187056617.1">
    <property type="nucleotide sequence ID" value="NZ_CP060412.1"/>
</dbReference>
<comment type="cofactor">
    <cofactor evidence="1">
        <name>Zn(2+)</name>
        <dbReference type="ChEBI" id="CHEBI:29105"/>
    </cofactor>
</comment>
<comment type="subcellular location">
    <subcellularLocation>
        <location evidence="2">Membrane</location>
        <topology evidence="2">Multi-pass membrane protein</topology>
    </subcellularLocation>
</comment>
<evidence type="ECO:0000259" key="8">
    <source>
        <dbReference type="Pfam" id="PF02163"/>
    </source>
</evidence>
<evidence type="ECO:0000256" key="1">
    <source>
        <dbReference type="ARBA" id="ARBA00001947"/>
    </source>
</evidence>
<reference evidence="9 10" key="1">
    <citation type="submission" date="2020-08" db="EMBL/GenBank/DDBJ databases">
        <title>Dyella sp. G9 isolated from forest soil.</title>
        <authorList>
            <person name="Fu J."/>
            <person name="Qiu L."/>
        </authorList>
    </citation>
    <scope>NUCLEOTIDE SEQUENCE [LARGE SCALE GENOMIC DNA]</scope>
    <source>
        <strain evidence="9 10">G9</strain>
    </source>
</reference>
<evidence type="ECO:0000256" key="6">
    <source>
        <dbReference type="ARBA" id="ARBA00023136"/>
    </source>
</evidence>
<name>A0A7G8Q2Z7_9GAMM</name>
<evidence type="ECO:0000256" key="7">
    <source>
        <dbReference type="SAM" id="Phobius"/>
    </source>
</evidence>
<dbReference type="GO" id="GO:0006508">
    <property type="term" value="P:proteolysis"/>
    <property type="evidence" value="ECO:0007669"/>
    <property type="project" value="InterPro"/>
</dbReference>
<evidence type="ECO:0000256" key="4">
    <source>
        <dbReference type="ARBA" id="ARBA00022692"/>
    </source>
</evidence>
<evidence type="ECO:0000256" key="5">
    <source>
        <dbReference type="ARBA" id="ARBA00022989"/>
    </source>
</evidence>
<keyword evidence="4 7" id="KW-0812">Transmembrane</keyword>